<dbReference type="PANTHER" id="PTHR43776">
    <property type="entry name" value="TRANSPORT ATP-BINDING PROTEIN"/>
    <property type="match status" value="1"/>
</dbReference>
<keyword evidence="6" id="KW-0238">DNA-binding</keyword>
<evidence type="ECO:0000256" key="7">
    <source>
        <dbReference type="ARBA" id="ARBA00023172"/>
    </source>
</evidence>
<evidence type="ECO:0000256" key="1">
    <source>
        <dbReference type="ARBA" id="ARBA00005417"/>
    </source>
</evidence>
<keyword evidence="3" id="KW-0547">Nucleotide-binding</keyword>
<keyword evidence="7" id="KW-0233">DNA recombination</keyword>
<dbReference type="SMART" id="SM00857">
    <property type="entry name" value="Resolvase"/>
    <property type="match status" value="1"/>
</dbReference>
<dbReference type="PROSITE" id="PS51736">
    <property type="entry name" value="RECOMBINASES_3"/>
    <property type="match status" value="1"/>
</dbReference>
<dbReference type="RefSeq" id="WP_225958404.1">
    <property type="nucleotide sequence ID" value="NZ_BAAASY010000019.1"/>
</dbReference>
<dbReference type="GO" id="GO:0005524">
    <property type="term" value="F:ATP binding"/>
    <property type="evidence" value="ECO:0007669"/>
    <property type="project" value="UniProtKB-KW"/>
</dbReference>
<dbReference type="Pfam" id="PF00239">
    <property type="entry name" value="Resolvase"/>
    <property type="match status" value="1"/>
</dbReference>
<dbReference type="InterPro" id="IPR036162">
    <property type="entry name" value="Resolvase-like_N_sf"/>
</dbReference>
<evidence type="ECO:0000313" key="12">
    <source>
        <dbReference type="Proteomes" id="UP000661607"/>
    </source>
</evidence>
<name>A0ABR9K6F7_9ACTN</name>
<keyword evidence="12" id="KW-1185">Reference proteome</keyword>
<dbReference type="Gene3D" id="3.40.50.1390">
    <property type="entry name" value="Resolvase, N-terminal catalytic domain"/>
    <property type="match status" value="1"/>
</dbReference>
<feature type="domain" description="Resolvase/invertase-type recombinase catalytic" evidence="10">
    <location>
        <begin position="3"/>
        <end position="137"/>
    </location>
</feature>
<dbReference type="NCBIfam" id="TIGR01727">
    <property type="entry name" value="oligo_HPY"/>
    <property type="match status" value="1"/>
</dbReference>
<evidence type="ECO:0000256" key="8">
    <source>
        <dbReference type="PROSITE-ProRule" id="PRU10137"/>
    </source>
</evidence>
<gene>
    <name evidence="11" type="ORF">H4W81_000375</name>
</gene>
<dbReference type="InterPro" id="IPR006118">
    <property type="entry name" value="Recombinase_CS"/>
</dbReference>
<evidence type="ECO:0000256" key="2">
    <source>
        <dbReference type="ARBA" id="ARBA00022448"/>
    </source>
</evidence>
<comment type="similarity">
    <text evidence="1">Belongs to the ABC transporter superfamily.</text>
</comment>
<comment type="caution">
    <text evidence="11">The sequence shown here is derived from an EMBL/GenBank/DDBJ whole genome shotgun (WGS) entry which is preliminary data.</text>
</comment>
<feature type="region of interest" description="Disordered" evidence="9">
    <location>
        <begin position="149"/>
        <end position="187"/>
    </location>
</feature>
<dbReference type="InterPro" id="IPR006119">
    <property type="entry name" value="Resolv_N"/>
</dbReference>
<evidence type="ECO:0000256" key="5">
    <source>
        <dbReference type="ARBA" id="ARBA00022908"/>
    </source>
</evidence>
<evidence type="ECO:0000256" key="4">
    <source>
        <dbReference type="ARBA" id="ARBA00022840"/>
    </source>
</evidence>
<feature type="active site" description="O-(5'-phospho-DNA)-serine intermediate" evidence="8">
    <location>
        <position position="11"/>
    </location>
</feature>
<dbReference type="InterPro" id="IPR050319">
    <property type="entry name" value="ABC_transp_ATP-bind"/>
</dbReference>
<dbReference type="CDD" id="cd03768">
    <property type="entry name" value="SR_ResInv"/>
    <property type="match status" value="1"/>
</dbReference>
<evidence type="ECO:0000256" key="9">
    <source>
        <dbReference type="SAM" id="MobiDB-lite"/>
    </source>
</evidence>
<dbReference type="PANTHER" id="PTHR43776:SF7">
    <property type="entry name" value="D,D-DIPEPTIDE TRANSPORT ATP-BINDING PROTEIN DDPF-RELATED"/>
    <property type="match status" value="1"/>
</dbReference>
<sequence length="232" mass="25447">MPRAIAYARVSSRDQNPQLQLDALNAHGYDVIFHEKISGGRDDRPEFKKALAAVEEGDTFLFWKSDRFGRSAAHVLTVVKDLRARGVKVVCLWPSMLFISHNLVVVRYVSDMIAVMHSGRIVEFGPAEAVLADPQHPYTRELLASAPYPGSHVPSRAGSDPNPSQVADVEPADPHHPPSGCRFHPPARSARQSCPIARSVASSTRQVWAGQRLHHAACHFSSEPGLPLDVIT</sequence>
<dbReference type="SUPFAM" id="SSF52540">
    <property type="entry name" value="P-loop containing nucleoside triphosphate hydrolases"/>
    <property type="match status" value="1"/>
</dbReference>
<accession>A0ABR9K6F7</accession>
<reference evidence="11 12" key="1">
    <citation type="submission" date="2020-10" db="EMBL/GenBank/DDBJ databases">
        <title>Sequencing the genomes of 1000 actinobacteria strains.</title>
        <authorList>
            <person name="Klenk H.-P."/>
        </authorList>
    </citation>
    <scope>NUCLEOTIDE SEQUENCE [LARGE SCALE GENOMIC DNA]</scope>
    <source>
        <strain evidence="11 12">DSM 43748</strain>
    </source>
</reference>
<dbReference type="InterPro" id="IPR013563">
    <property type="entry name" value="Oligopep_ABC_C"/>
</dbReference>
<organism evidence="11 12">
    <name type="scientific">Nonomuraea africana</name>
    <dbReference type="NCBI Taxonomy" id="46171"/>
    <lineage>
        <taxon>Bacteria</taxon>
        <taxon>Bacillati</taxon>
        <taxon>Actinomycetota</taxon>
        <taxon>Actinomycetes</taxon>
        <taxon>Streptosporangiales</taxon>
        <taxon>Streptosporangiaceae</taxon>
        <taxon>Nonomuraea</taxon>
    </lineage>
</organism>
<keyword evidence="4 11" id="KW-0067">ATP-binding</keyword>
<evidence type="ECO:0000256" key="3">
    <source>
        <dbReference type="ARBA" id="ARBA00022741"/>
    </source>
</evidence>
<dbReference type="EMBL" id="JADBEF010000001">
    <property type="protein sequence ID" value="MBE1557596.1"/>
    <property type="molecule type" value="Genomic_DNA"/>
</dbReference>
<dbReference type="Proteomes" id="UP000661607">
    <property type="component" value="Unassembled WGS sequence"/>
</dbReference>
<proteinExistence type="inferred from homology"/>
<evidence type="ECO:0000259" key="10">
    <source>
        <dbReference type="PROSITE" id="PS51736"/>
    </source>
</evidence>
<keyword evidence="2" id="KW-0813">Transport</keyword>
<keyword evidence="5" id="KW-0229">DNA integration</keyword>
<dbReference type="SUPFAM" id="SSF53041">
    <property type="entry name" value="Resolvase-like"/>
    <property type="match status" value="1"/>
</dbReference>
<evidence type="ECO:0000313" key="11">
    <source>
        <dbReference type="EMBL" id="MBE1557596.1"/>
    </source>
</evidence>
<protein>
    <submittedName>
        <fullName evidence="11">Oligopeptide/dipeptide ABC transporter ATP-binding protein</fullName>
    </submittedName>
</protein>
<evidence type="ECO:0000256" key="6">
    <source>
        <dbReference type="ARBA" id="ARBA00023125"/>
    </source>
</evidence>
<dbReference type="PROSITE" id="PS00397">
    <property type="entry name" value="RECOMBINASES_1"/>
    <property type="match status" value="1"/>
</dbReference>
<dbReference type="Pfam" id="PF08352">
    <property type="entry name" value="oligo_HPY"/>
    <property type="match status" value="1"/>
</dbReference>
<dbReference type="InterPro" id="IPR027417">
    <property type="entry name" value="P-loop_NTPase"/>
</dbReference>